<name>A0A834ZCU9_TETSI</name>
<dbReference type="GO" id="GO:0005576">
    <property type="term" value="C:extracellular region"/>
    <property type="evidence" value="ECO:0007669"/>
    <property type="project" value="UniProtKB-SubCell"/>
</dbReference>
<accession>A0A834ZCU9</accession>
<dbReference type="OrthoDB" id="1673939at2759"/>
<feature type="signal peptide" evidence="7">
    <location>
        <begin position="1"/>
        <end position="19"/>
    </location>
</feature>
<feature type="compositionally biased region" description="Low complexity" evidence="6">
    <location>
        <begin position="350"/>
        <end position="366"/>
    </location>
</feature>
<feature type="chain" id="PRO_5032946222" evidence="7">
    <location>
        <begin position="20"/>
        <end position="416"/>
    </location>
</feature>
<evidence type="ECO:0000256" key="4">
    <source>
        <dbReference type="ARBA" id="ARBA00022525"/>
    </source>
</evidence>
<comment type="similarity">
    <text evidence="2">Belongs to the plant self-incompatibility (S1) protein family.</text>
</comment>
<dbReference type="EMBL" id="JABCRI010000006">
    <property type="protein sequence ID" value="KAF8405059.1"/>
    <property type="molecule type" value="Genomic_DNA"/>
</dbReference>
<reference evidence="8 9" key="1">
    <citation type="submission" date="2020-04" db="EMBL/GenBank/DDBJ databases">
        <title>Plant Genome Project.</title>
        <authorList>
            <person name="Zhang R.-G."/>
        </authorList>
    </citation>
    <scope>NUCLEOTIDE SEQUENCE [LARGE SCALE GENOMIC DNA]</scope>
    <source>
        <strain evidence="8">YNK0</strain>
        <tissue evidence="8">Leaf</tissue>
    </source>
</reference>
<evidence type="ECO:0000313" key="8">
    <source>
        <dbReference type="EMBL" id="KAF8405059.1"/>
    </source>
</evidence>
<comment type="caution">
    <text evidence="8">The sequence shown here is derived from an EMBL/GenBank/DDBJ whole genome shotgun (WGS) entry which is preliminary data.</text>
</comment>
<gene>
    <name evidence="8" type="ORF">HHK36_009956</name>
</gene>
<dbReference type="PANTHER" id="PTHR31232:SF18">
    <property type="entry name" value="S-PROTEIN HOMOLOG"/>
    <property type="match status" value="1"/>
</dbReference>
<keyword evidence="9" id="KW-1185">Reference proteome</keyword>
<evidence type="ECO:0000256" key="2">
    <source>
        <dbReference type="ARBA" id="ARBA00005581"/>
    </source>
</evidence>
<keyword evidence="3" id="KW-0713">Self-incompatibility</keyword>
<evidence type="ECO:0000256" key="1">
    <source>
        <dbReference type="ARBA" id="ARBA00004613"/>
    </source>
</evidence>
<organism evidence="8 9">
    <name type="scientific">Tetracentron sinense</name>
    <name type="common">Spur-leaf</name>
    <dbReference type="NCBI Taxonomy" id="13715"/>
    <lineage>
        <taxon>Eukaryota</taxon>
        <taxon>Viridiplantae</taxon>
        <taxon>Streptophyta</taxon>
        <taxon>Embryophyta</taxon>
        <taxon>Tracheophyta</taxon>
        <taxon>Spermatophyta</taxon>
        <taxon>Magnoliopsida</taxon>
        <taxon>Trochodendrales</taxon>
        <taxon>Trochodendraceae</taxon>
        <taxon>Tetracentron</taxon>
    </lineage>
</organism>
<comment type="subcellular location">
    <subcellularLocation>
        <location evidence="1">Secreted</location>
    </subcellularLocation>
</comment>
<feature type="region of interest" description="Disordered" evidence="6">
    <location>
        <begin position="337"/>
        <end position="370"/>
    </location>
</feature>
<dbReference type="Pfam" id="PF05938">
    <property type="entry name" value="Self-incomp_S1"/>
    <property type="match status" value="1"/>
</dbReference>
<dbReference type="GO" id="GO:0060320">
    <property type="term" value="P:rejection of self pollen"/>
    <property type="evidence" value="ECO:0007669"/>
    <property type="project" value="UniProtKB-KW"/>
</dbReference>
<proteinExistence type="inferred from homology"/>
<sequence>MARCVLLLGVLVALTLCQSSPVSAWQYLEKITVFVTNNLEGGKILTVHCKSKDGDLGVHALSVEDTFQWTFSNNFSHTPLFWCDMEWKRSPGGELVKGSFNIYRSDRDLDRCSDQCLWYVKEDALYSGNAEGVLEPIYSWPKGDHKYDAVLELKELASKGMTAEVVEEVMLWTQTSLCKIPFCYSKLSSCGDHSRALKVACAHLGPLAASDPTLLKPLKETLLALLRPNEDALAKGIPLPILATSLQLHFHVMLLRQASYFFPNIGYIYKKAPSVPIIPTQNTDVACHLLSSEDLEGNINVVTFFEPEVKQVALDRFEGLLKIDSLKEISTSLPIDAPSKSNADSCTQGSSQVTISSSSRMPDGSSPTQVLSRDVVCDENAILKVMEFLALPRADAIHLLVQYNGNAETVIQQLFA</sequence>
<keyword evidence="5 7" id="KW-0732">Signal</keyword>
<dbReference type="AlphaFoldDB" id="A0A834ZCU9"/>
<dbReference type="PANTHER" id="PTHR31232">
    <property type="match status" value="1"/>
</dbReference>
<keyword evidence="4" id="KW-0964">Secreted</keyword>
<evidence type="ECO:0000313" key="9">
    <source>
        <dbReference type="Proteomes" id="UP000655225"/>
    </source>
</evidence>
<evidence type="ECO:0000256" key="6">
    <source>
        <dbReference type="SAM" id="MobiDB-lite"/>
    </source>
</evidence>
<evidence type="ECO:0000256" key="5">
    <source>
        <dbReference type="ARBA" id="ARBA00022729"/>
    </source>
</evidence>
<feature type="compositionally biased region" description="Polar residues" evidence="6">
    <location>
        <begin position="337"/>
        <end position="349"/>
    </location>
</feature>
<dbReference type="Proteomes" id="UP000655225">
    <property type="component" value="Unassembled WGS sequence"/>
</dbReference>
<evidence type="ECO:0000256" key="3">
    <source>
        <dbReference type="ARBA" id="ARBA00022471"/>
    </source>
</evidence>
<protein>
    <submittedName>
        <fullName evidence="8">Uncharacterized protein</fullName>
    </submittedName>
</protein>
<evidence type="ECO:0000256" key="7">
    <source>
        <dbReference type="SAM" id="SignalP"/>
    </source>
</evidence>
<dbReference type="InterPro" id="IPR010264">
    <property type="entry name" value="Self-incomp_S1"/>
</dbReference>